<dbReference type="Pfam" id="PF26039">
    <property type="entry name" value="Dcst2"/>
    <property type="match status" value="1"/>
</dbReference>
<organism evidence="9 10">
    <name type="scientific">Strongylocentrotus purpuratus</name>
    <name type="common">Purple sea urchin</name>
    <dbReference type="NCBI Taxonomy" id="7668"/>
    <lineage>
        <taxon>Eukaryota</taxon>
        <taxon>Metazoa</taxon>
        <taxon>Echinodermata</taxon>
        <taxon>Eleutherozoa</taxon>
        <taxon>Echinozoa</taxon>
        <taxon>Echinoidea</taxon>
        <taxon>Euechinoidea</taxon>
        <taxon>Echinacea</taxon>
        <taxon>Camarodonta</taxon>
        <taxon>Echinidea</taxon>
        <taxon>Strongylocentrotidae</taxon>
        <taxon>Strongylocentrotus</taxon>
    </lineage>
</organism>
<evidence type="ECO:0000256" key="4">
    <source>
        <dbReference type="ARBA" id="ARBA00023136"/>
    </source>
</evidence>
<dbReference type="InParanoid" id="A0A7M7P9R8"/>
<keyword evidence="10" id="KW-1185">Reference proteome</keyword>
<dbReference type="GeneID" id="115926594"/>
<proteinExistence type="predicted"/>
<evidence type="ECO:0000313" key="9">
    <source>
        <dbReference type="EnsemblMetazoa" id="XP_030847288"/>
    </source>
</evidence>
<accession>A0A7M7P9R8</accession>
<feature type="compositionally biased region" description="Polar residues" evidence="5">
    <location>
        <begin position="18"/>
        <end position="27"/>
    </location>
</feature>
<evidence type="ECO:0000259" key="7">
    <source>
        <dbReference type="Pfam" id="PF07782"/>
    </source>
</evidence>
<evidence type="ECO:0000256" key="2">
    <source>
        <dbReference type="ARBA" id="ARBA00022692"/>
    </source>
</evidence>
<protein>
    <recommendedName>
        <fullName evidence="11">Dendritic cell-specific transmembrane protein-like domain-containing protein</fullName>
    </recommendedName>
</protein>
<dbReference type="KEGG" id="spu:115926594"/>
<evidence type="ECO:0008006" key="11">
    <source>
        <dbReference type="Google" id="ProtNLM"/>
    </source>
</evidence>
<dbReference type="InterPro" id="IPR012858">
    <property type="entry name" value="DC_STAMP-like"/>
</dbReference>
<dbReference type="EnsemblMetazoa" id="XM_030991428">
    <property type="protein sequence ID" value="XP_030847288"/>
    <property type="gene ID" value="LOC115926594"/>
</dbReference>
<evidence type="ECO:0000256" key="6">
    <source>
        <dbReference type="SAM" id="Phobius"/>
    </source>
</evidence>
<feature type="transmembrane region" description="Helical" evidence="6">
    <location>
        <begin position="595"/>
        <end position="616"/>
    </location>
</feature>
<dbReference type="AlphaFoldDB" id="A0A7M7P9R8"/>
<feature type="transmembrane region" description="Helical" evidence="6">
    <location>
        <begin position="145"/>
        <end position="167"/>
    </location>
</feature>
<dbReference type="Proteomes" id="UP000007110">
    <property type="component" value="Unassembled WGS sequence"/>
</dbReference>
<keyword evidence="3 6" id="KW-1133">Transmembrane helix</keyword>
<feature type="transmembrane region" description="Helical" evidence="6">
    <location>
        <begin position="507"/>
        <end position="528"/>
    </location>
</feature>
<reference evidence="10" key="1">
    <citation type="submission" date="2015-02" db="EMBL/GenBank/DDBJ databases">
        <title>Genome sequencing for Strongylocentrotus purpuratus.</title>
        <authorList>
            <person name="Murali S."/>
            <person name="Liu Y."/>
            <person name="Vee V."/>
            <person name="English A."/>
            <person name="Wang M."/>
            <person name="Skinner E."/>
            <person name="Han Y."/>
            <person name="Muzny D.M."/>
            <person name="Worley K.C."/>
            <person name="Gibbs R.A."/>
        </authorList>
    </citation>
    <scope>NUCLEOTIDE SEQUENCE</scope>
</reference>
<evidence type="ECO:0000256" key="5">
    <source>
        <dbReference type="SAM" id="MobiDB-lite"/>
    </source>
</evidence>
<keyword evidence="2 6" id="KW-0812">Transmembrane</keyword>
<comment type="subcellular location">
    <subcellularLocation>
        <location evidence="1">Membrane</location>
        <topology evidence="1">Multi-pass membrane protein</topology>
    </subcellularLocation>
</comment>
<dbReference type="OrthoDB" id="5985669at2759"/>
<evidence type="ECO:0000256" key="1">
    <source>
        <dbReference type="ARBA" id="ARBA00004141"/>
    </source>
</evidence>
<dbReference type="PANTHER" id="PTHR21041">
    <property type="entry name" value="DENDRITIC CELL-SPECIFIC TRANSMEMBRANE PROTEIN"/>
    <property type="match status" value="1"/>
</dbReference>
<name>A0A7M7P9R8_STRPU</name>
<keyword evidence="4 6" id="KW-0472">Membrane</keyword>
<feature type="domain" description="E3 ubiquitin-protein ligase DCST1-like C-terminal" evidence="8">
    <location>
        <begin position="697"/>
        <end position="737"/>
    </location>
</feature>
<feature type="transmembrane region" description="Helical" evidence="6">
    <location>
        <begin position="119"/>
        <end position="139"/>
    </location>
</feature>
<dbReference type="RefSeq" id="XP_030847288.1">
    <property type="nucleotide sequence ID" value="XM_030991428.1"/>
</dbReference>
<dbReference type="InterPro" id="IPR051856">
    <property type="entry name" value="CSR-E3_Ligase_Protein"/>
</dbReference>
<dbReference type="InterPro" id="IPR058842">
    <property type="entry name" value="DCST1_C"/>
</dbReference>
<evidence type="ECO:0000256" key="3">
    <source>
        <dbReference type="ARBA" id="ARBA00022989"/>
    </source>
</evidence>
<evidence type="ECO:0000313" key="10">
    <source>
        <dbReference type="Proteomes" id="UP000007110"/>
    </source>
</evidence>
<evidence type="ECO:0000259" key="8">
    <source>
        <dbReference type="Pfam" id="PF26037"/>
    </source>
</evidence>
<dbReference type="Pfam" id="PF07782">
    <property type="entry name" value="DC_STAMP"/>
    <property type="match status" value="1"/>
</dbReference>
<dbReference type="PANTHER" id="PTHR21041:SF9">
    <property type="entry name" value="DENDRITIC CELL-SPECIFIC TRANSMEMBRANE PROTEIN-LIKE DOMAIN-CONTAINING PROTEIN"/>
    <property type="match status" value="1"/>
</dbReference>
<dbReference type="Pfam" id="PF26037">
    <property type="entry name" value="zf-RING_DCST1_C"/>
    <property type="match status" value="1"/>
</dbReference>
<dbReference type="GO" id="GO:0016020">
    <property type="term" value="C:membrane"/>
    <property type="evidence" value="ECO:0007669"/>
    <property type="project" value="UniProtKB-SubCell"/>
</dbReference>
<reference evidence="9" key="2">
    <citation type="submission" date="2021-01" db="UniProtKB">
        <authorList>
            <consortium name="EnsemblMetazoa"/>
        </authorList>
    </citation>
    <scope>IDENTIFICATION</scope>
</reference>
<feature type="region of interest" description="Disordered" evidence="5">
    <location>
        <begin position="1"/>
        <end position="89"/>
    </location>
</feature>
<feature type="domain" description="Dendritic cell-specific transmembrane protein-like" evidence="7">
    <location>
        <begin position="449"/>
        <end position="640"/>
    </location>
</feature>
<sequence length="753" mass="83673">MRTDLGEGMVSDGDRTNSLKQVENSLKINMVRQKSGYDEADTAPRFSPLPEKKSFSNGGNTPSPPSTPNGSPSRQHPRRRRNKSSLSSLVSMPKSLVASNEFLNDILLSDRGSHKKLKAIVGFLVGLILGGLLFLGLYYGLDYPIYPALIIAKIGTLFMAPCLAFTVRARCVAALMVPTICTSRGRAAFLTFIVTLLLRGPIHNIYLNSNEVSDSMSCSAQLAYNQTREIQEAAQRVLDAYVKGLLTSVGRIQGAVAQVQEVFQPVEDGLGILNEGLDAAGRELGKAARACDDILGSAYRSCDRNLNNVYIDCQTFMRDKRVPTSVGQVCEIFNADAVCSLLKINSICATPAYLDNAVNNALLNTRTAMQSVVDTFSADVDFSRYFEKRSNSSTTAEHIQEAISAELDEAYSYVDWILSFSDKLLALSFVWVLFKSYMYHSNYRTKDSYDNQYITAQFKKLDANRSENGQHHLLPLKKNERNRLIDVTAVRLCKSEKGYFKFGLSTVCLHSIIAGLLMFIDFGLYWLLSKIREHGDVQIATSGEAGTDVEIGGNGVVADLVRILFNEGFKATSAFNTSLDTTVCLPQPIIPDKNLSIIISVLYFVTILMTLSQAYAQRLLRYIAAYYYPEREVERIAYLYGRTLQKRQSLMKMLCQSVRRNKKEKDAYNKISISSYLTMKFPCCKCLFTCCGLKQTQCLGCSSPDDGLLVYCSDQDCDGVYCEECARALQGKCSLCDCTINLGKVPLDEEQKM</sequence>